<dbReference type="AlphaFoldDB" id="H3H1Y2"/>
<accession>H3H1Y2</accession>
<evidence type="ECO:0000313" key="3">
    <source>
        <dbReference type="Proteomes" id="UP000005238"/>
    </source>
</evidence>
<dbReference type="PANTHER" id="PTHR35213:SF3">
    <property type="entry name" value="MYB-LIKE DOMAIN-CONTAINING PROTEIN"/>
    <property type="match status" value="1"/>
</dbReference>
<organism evidence="2 3">
    <name type="scientific">Phytophthora ramorum</name>
    <name type="common">Sudden oak death agent</name>
    <dbReference type="NCBI Taxonomy" id="164328"/>
    <lineage>
        <taxon>Eukaryota</taxon>
        <taxon>Sar</taxon>
        <taxon>Stramenopiles</taxon>
        <taxon>Oomycota</taxon>
        <taxon>Peronosporomycetes</taxon>
        <taxon>Peronosporales</taxon>
        <taxon>Peronosporaceae</taxon>
        <taxon>Phytophthora</taxon>
    </lineage>
</organism>
<feature type="compositionally biased region" description="Basic and acidic residues" evidence="1">
    <location>
        <begin position="169"/>
        <end position="180"/>
    </location>
</feature>
<dbReference type="Proteomes" id="UP000005238">
    <property type="component" value="Unassembled WGS sequence"/>
</dbReference>
<dbReference type="InParanoid" id="H3H1Y2"/>
<dbReference type="HOGENOM" id="CLU_519255_0_0_1"/>
<feature type="compositionally biased region" description="Polar residues" evidence="1">
    <location>
        <begin position="312"/>
        <end position="332"/>
    </location>
</feature>
<feature type="region of interest" description="Disordered" evidence="1">
    <location>
        <begin position="147"/>
        <end position="180"/>
    </location>
</feature>
<feature type="compositionally biased region" description="Basic and acidic residues" evidence="1">
    <location>
        <begin position="63"/>
        <end position="72"/>
    </location>
</feature>
<sequence length="520" mass="59614">MERLSLRRDQRFQPLHDMNFGQQQWRPMTDDLLPSSRFRNVSDEFAPVLPRISSLLSGNSSSKELKRREEPAALHAPSQEPLRVANAARVVMYVPQHDEQLRVRRPSVHASTRDWDHYTPPPPAAPFDGGGQRIPAVSSAMRRAVHRELSSRRAIPSAEISTRYMQPRDPPKDSTGHDPVERRRLFYQHSVDPHKIHEIHIPAETPVVPHYRTELPRKLSRYHSQVSPSRPAYYEEDELELAAPKRRRVSPSLTPPTPSRQPLYEAEYGLAVLETSKPLMQSRYSLSMEHTTQPAPRRRYVRGNFEKTDSLATTRPRSSYNGSGSVTRIQTSAPPPAVAAPRTKAKVENRELVLKSKEFLKSKSLVRNRHDEIDWVATFLKVGFDSSSIYALMCPLRKGRWKSEEENYTMGLLKLIENGTILLRHGQSIRGYIGEKLHSDDMRVLKKLSNYKMFHFAKLINPRLAEEERLDRKVAGAEEGLEQLDQLKGEFLRSVQLEALVAVRKYLSDSSLRDLLNVRA</sequence>
<dbReference type="eggNOG" id="ENOG502S4AP">
    <property type="taxonomic scope" value="Eukaryota"/>
</dbReference>
<evidence type="ECO:0000256" key="1">
    <source>
        <dbReference type="SAM" id="MobiDB-lite"/>
    </source>
</evidence>
<feature type="region of interest" description="Disordered" evidence="1">
    <location>
        <begin position="57"/>
        <end position="77"/>
    </location>
</feature>
<keyword evidence="3" id="KW-1185">Reference proteome</keyword>
<feature type="region of interest" description="Disordered" evidence="1">
    <location>
        <begin position="109"/>
        <end position="129"/>
    </location>
</feature>
<name>H3H1Y2_PHYRM</name>
<feature type="region of interest" description="Disordered" evidence="1">
    <location>
        <begin position="312"/>
        <end position="344"/>
    </location>
</feature>
<evidence type="ECO:0000313" key="2">
    <source>
        <dbReference type="EnsemblProtists" id="Phyra84330"/>
    </source>
</evidence>
<reference evidence="3" key="1">
    <citation type="journal article" date="2006" name="Science">
        <title>Phytophthora genome sequences uncover evolutionary origins and mechanisms of pathogenesis.</title>
        <authorList>
            <person name="Tyler B.M."/>
            <person name="Tripathy S."/>
            <person name="Zhang X."/>
            <person name="Dehal P."/>
            <person name="Jiang R.H."/>
            <person name="Aerts A."/>
            <person name="Arredondo F.D."/>
            <person name="Baxter L."/>
            <person name="Bensasson D."/>
            <person name="Beynon J.L."/>
            <person name="Chapman J."/>
            <person name="Damasceno C.M."/>
            <person name="Dorrance A.E."/>
            <person name="Dou D."/>
            <person name="Dickerman A.W."/>
            <person name="Dubchak I.L."/>
            <person name="Garbelotto M."/>
            <person name="Gijzen M."/>
            <person name="Gordon S.G."/>
            <person name="Govers F."/>
            <person name="Grunwald N.J."/>
            <person name="Huang W."/>
            <person name="Ivors K.L."/>
            <person name="Jones R.W."/>
            <person name="Kamoun S."/>
            <person name="Krampis K."/>
            <person name="Lamour K.H."/>
            <person name="Lee M.K."/>
            <person name="McDonald W.H."/>
            <person name="Medina M."/>
            <person name="Meijer H.J."/>
            <person name="Nordberg E.K."/>
            <person name="Maclean D.J."/>
            <person name="Ospina-Giraldo M.D."/>
            <person name="Morris P.F."/>
            <person name="Phuntumart V."/>
            <person name="Putnam N.H."/>
            <person name="Rash S."/>
            <person name="Rose J.K."/>
            <person name="Sakihama Y."/>
            <person name="Salamov A.A."/>
            <person name="Savidor A."/>
            <person name="Scheuring C.F."/>
            <person name="Smith B.M."/>
            <person name="Sobral B.W."/>
            <person name="Terry A."/>
            <person name="Torto-Alalibo T.A."/>
            <person name="Win J."/>
            <person name="Xu Z."/>
            <person name="Zhang H."/>
            <person name="Grigoriev I.V."/>
            <person name="Rokhsar D.S."/>
            <person name="Boore J.L."/>
        </authorList>
    </citation>
    <scope>NUCLEOTIDE SEQUENCE [LARGE SCALE GENOMIC DNA]</scope>
    <source>
        <strain evidence="3">Pr102</strain>
    </source>
</reference>
<protein>
    <submittedName>
        <fullName evidence="2">Uncharacterized protein</fullName>
    </submittedName>
</protein>
<dbReference type="VEuPathDB" id="FungiDB:KRP23_9740"/>
<reference evidence="2" key="2">
    <citation type="submission" date="2015-06" db="UniProtKB">
        <authorList>
            <consortium name="EnsemblProtists"/>
        </authorList>
    </citation>
    <scope>IDENTIFICATION</scope>
    <source>
        <strain evidence="2">Pr102</strain>
    </source>
</reference>
<dbReference type="EnsemblProtists" id="Phyra84330">
    <property type="protein sequence ID" value="Phyra84330"/>
    <property type="gene ID" value="Phyra84330"/>
</dbReference>
<dbReference type="VEuPathDB" id="FungiDB:KRP22_13613"/>
<proteinExistence type="predicted"/>
<dbReference type="EMBL" id="DS566107">
    <property type="status" value="NOT_ANNOTATED_CDS"/>
    <property type="molecule type" value="Genomic_DNA"/>
</dbReference>
<dbReference type="PANTHER" id="PTHR35213">
    <property type="entry name" value="RING-TYPE DOMAIN-CONTAINING PROTEIN-RELATED"/>
    <property type="match status" value="1"/>
</dbReference>